<protein>
    <submittedName>
        <fullName evidence="1">Uncharacterized protein</fullName>
    </submittedName>
</protein>
<reference evidence="1" key="1">
    <citation type="submission" date="2022-11" db="EMBL/GenBank/DDBJ databases">
        <authorList>
            <person name="Kikuchi T."/>
        </authorList>
    </citation>
    <scope>NUCLEOTIDE SEQUENCE</scope>
    <source>
        <strain evidence="1">PS1010</strain>
    </source>
</reference>
<name>A0A9P1N559_9PELO</name>
<evidence type="ECO:0000313" key="2">
    <source>
        <dbReference type="Proteomes" id="UP001152747"/>
    </source>
</evidence>
<evidence type="ECO:0000313" key="1">
    <source>
        <dbReference type="EMBL" id="CAI5451645.1"/>
    </source>
</evidence>
<dbReference type="EMBL" id="CANHGI010000005">
    <property type="protein sequence ID" value="CAI5451645.1"/>
    <property type="molecule type" value="Genomic_DNA"/>
</dbReference>
<accession>A0A9P1N559</accession>
<proteinExistence type="predicted"/>
<gene>
    <name evidence="1" type="ORF">CAMP_LOCUS14282</name>
</gene>
<sequence length="70" mass="8448">MIFLFYYRSEQSTANGNWDAKDAKDYEKFKNTILLETSKRKWQNIHGAKIEGRLFVFKNQQIYCTKTKYV</sequence>
<dbReference type="Proteomes" id="UP001152747">
    <property type="component" value="Unassembled WGS sequence"/>
</dbReference>
<comment type="caution">
    <text evidence="1">The sequence shown here is derived from an EMBL/GenBank/DDBJ whole genome shotgun (WGS) entry which is preliminary data.</text>
</comment>
<dbReference type="AlphaFoldDB" id="A0A9P1N559"/>
<keyword evidence="2" id="KW-1185">Reference proteome</keyword>
<organism evidence="1 2">
    <name type="scientific">Caenorhabditis angaria</name>
    <dbReference type="NCBI Taxonomy" id="860376"/>
    <lineage>
        <taxon>Eukaryota</taxon>
        <taxon>Metazoa</taxon>
        <taxon>Ecdysozoa</taxon>
        <taxon>Nematoda</taxon>
        <taxon>Chromadorea</taxon>
        <taxon>Rhabditida</taxon>
        <taxon>Rhabditina</taxon>
        <taxon>Rhabditomorpha</taxon>
        <taxon>Rhabditoidea</taxon>
        <taxon>Rhabditidae</taxon>
        <taxon>Peloderinae</taxon>
        <taxon>Caenorhabditis</taxon>
    </lineage>
</organism>